<feature type="transmembrane region" description="Helical" evidence="12">
    <location>
        <begin position="62"/>
        <end position="82"/>
    </location>
</feature>
<keyword evidence="7" id="KW-0560">Oxidoreductase</keyword>
<dbReference type="InterPro" id="IPR036291">
    <property type="entry name" value="NAD(P)-bd_dom_sf"/>
</dbReference>
<sequence length="413" mass="45230">MAMDKLTIWACQRKPQKKVLDSVEDPPHGEISVSFRRDSYRKYATKLDEARAPALSQASHTIGMLLTIIATFVAISSAYAIMNFLTRTNHFNVANRTVVVTGGSQGLGLAVARQLAAKGANIVIVAQTVSKLEEALNTIRSAAANPAIQKFTYLSFDLRSSDSAPAILAKVTEWNNGEPPDVVFNCAGNCIPSFFASSSVETLRAQMDTLYWSCTYMAHATLQHWLKPVGKGVQKSYDAKPRHLIFTSSVVAFMPIAGYAPYNPAKAAMRSLADTLNQEVQVYNGARKNPQPGPAAEIKIHAIYPTGILSPGFENEEKLKPALTKKLEEDDQPQQPDELAGTIIAELEAGKYIITASLIGHIMKGWAMGGSQRVGIMDYLYTWLGSIIVLFIAPDFMSKCWKWGREKGLQRAS</sequence>
<keyword evidence="4" id="KW-0256">Endoplasmic reticulum</keyword>
<reference evidence="14 15" key="1">
    <citation type="submission" date="2023-08" db="EMBL/GenBank/DDBJ databases">
        <title>Black Yeasts Isolated from many extreme environments.</title>
        <authorList>
            <person name="Coleine C."/>
            <person name="Stajich J.E."/>
            <person name="Selbmann L."/>
        </authorList>
    </citation>
    <scope>NUCLEOTIDE SEQUENCE [LARGE SCALE GENOMIC DNA]</scope>
    <source>
        <strain evidence="14 15">CCFEE 5885</strain>
    </source>
</reference>
<dbReference type="CDD" id="cd08939">
    <property type="entry name" value="KDSR-like_SDR_c"/>
    <property type="match status" value="1"/>
</dbReference>
<dbReference type="PANTHER" id="PTHR43550:SF3">
    <property type="entry name" value="3-KETODIHYDROSPHINGOSINE REDUCTASE"/>
    <property type="match status" value="1"/>
</dbReference>
<dbReference type="InterPro" id="IPR002347">
    <property type="entry name" value="SDR_fam"/>
</dbReference>
<keyword evidence="12" id="KW-0812">Transmembrane</keyword>
<feature type="domain" description="Ketoreductase" evidence="13">
    <location>
        <begin position="96"/>
        <end position="288"/>
    </location>
</feature>
<evidence type="ECO:0000256" key="4">
    <source>
        <dbReference type="ARBA" id="ARBA00022824"/>
    </source>
</evidence>
<evidence type="ECO:0000256" key="9">
    <source>
        <dbReference type="ARBA" id="ARBA00026112"/>
    </source>
</evidence>
<name>A0ABR0KMT3_9EURO</name>
<evidence type="ECO:0000256" key="10">
    <source>
        <dbReference type="ARBA" id="ARBA00044737"/>
    </source>
</evidence>
<evidence type="ECO:0000256" key="1">
    <source>
        <dbReference type="ARBA" id="ARBA00004240"/>
    </source>
</evidence>
<keyword evidence="12" id="KW-1133">Transmembrane helix</keyword>
<evidence type="ECO:0000313" key="14">
    <source>
        <dbReference type="EMBL" id="KAK5100883.1"/>
    </source>
</evidence>
<evidence type="ECO:0000313" key="15">
    <source>
        <dbReference type="Proteomes" id="UP001345013"/>
    </source>
</evidence>
<evidence type="ECO:0000259" key="13">
    <source>
        <dbReference type="SMART" id="SM00822"/>
    </source>
</evidence>
<evidence type="ECO:0000256" key="12">
    <source>
        <dbReference type="SAM" id="Phobius"/>
    </source>
</evidence>
<evidence type="ECO:0000256" key="8">
    <source>
        <dbReference type="ARBA" id="ARBA00023098"/>
    </source>
</evidence>
<evidence type="ECO:0000256" key="6">
    <source>
        <dbReference type="ARBA" id="ARBA00022919"/>
    </source>
</evidence>
<dbReference type="InterPro" id="IPR045022">
    <property type="entry name" value="KDSR-like"/>
</dbReference>
<dbReference type="PANTHER" id="PTHR43550">
    <property type="entry name" value="3-KETODIHYDROSPHINGOSINE REDUCTASE"/>
    <property type="match status" value="1"/>
</dbReference>
<evidence type="ECO:0000256" key="5">
    <source>
        <dbReference type="ARBA" id="ARBA00022857"/>
    </source>
</evidence>
<proteinExistence type="predicted"/>
<feature type="transmembrane region" description="Helical" evidence="12">
    <location>
        <begin position="379"/>
        <end position="397"/>
    </location>
</feature>
<comment type="pathway">
    <text evidence="3">Sphingolipid metabolism.</text>
</comment>
<evidence type="ECO:0000256" key="7">
    <source>
        <dbReference type="ARBA" id="ARBA00023002"/>
    </source>
</evidence>
<keyword evidence="6" id="KW-0746">Sphingolipid metabolism</keyword>
<comment type="caution">
    <text evidence="14">The sequence shown here is derived from an EMBL/GenBank/DDBJ whole genome shotgun (WGS) entry which is preliminary data.</text>
</comment>
<organism evidence="14 15">
    <name type="scientific">Lithohypha guttulata</name>
    <dbReference type="NCBI Taxonomy" id="1690604"/>
    <lineage>
        <taxon>Eukaryota</taxon>
        <taxon>Fungi</taxon>
        <taxon>Dikarya</taxon>
        <taxon>Ascomycota</taxon>
        <taxon>Pezizomycotina</taxon>
        <taxon>Eurotiomycetes</taxon>
        <taxon>Chaetothyriomycetidae</taxon>
        <taxon>Chaetothyriales</taxon>
        <taxon>Trichomeriaceae</taxon>
        <taxon>Lithohypha</taxon>
    </lineage>
</organism>
<gene>
    <name evidence="14" type="ORF">LTR24_000731</name>
</gene>
<dbReference type="Proteomes" id="UP001345013">
    <property type="component" value="Unassembled WGS sequence"/>
</dbReference>
<comment type="function">
    <text evidence="10">Catalyzes the reduction of 3'-oxosphinganine (3-ketodihydrosphingosine/KDS) to sphinganine (dihydrosphingosine/DHS), the second step of de novo sphingolipid biosynthesis.</text>
</comment>
<dbReference type="PRINTS" id="PR00081">
    <property type="entry name" value="GDHRDH"/>
</dbReference>
<dbReference type="EC" id="1.1.1.102" evidence="9"/>
<comment type="pathway">
    <text evidence="2">Lipid metabolism; sphingolipid metabolism.</text>
</comment>
<comment type="subcellular location">
    <subcellularLocation>
        <location evidence="1">Endoplasmic reticulum</location>
    </subcellularLocation>
</comment>
<evidence type="ECO:0000256" key="3">
    <source>
        <dbReference type="ARBA" id="ARBA00004991"/>
    </source>
</evidence>
<keyword evidence="12" id="KW-0472">Membrane</keyword>
<dbReference type="EMBL" id="JAVRRG010000005">
    <property type="protein sequence ID" value="KAK5100883.1"/>
    <property type="molecule type" value="Genomic_DNA"/>
</dbReference>
<comment type="catalytic activity">
    <reaction evidence="11">
        <text>sphinganine + NADP(+) = 3-oxosphinganine + NADPH + H(+)</text>
        <dbReference type="Rhea" id="RHEA:22640"/>
        <dbReference type="ChEBI" id="CHEBI:15378"/>
        <dbReference type="ChEBI" id="CHEBI:57783"/>
        <dbReference type="ChEBI" id="CHEBI:57817"/>
        <dbReference type="ChEBI" id="CHEBI:58299"/>
        <dbReference type="ChEBI" id="CHEBI:58349"/>
        <dbReference type="EC" id="1.1.1.102"/>
    </reaction>
    <physiologicalReaction direction="right-to-left" evidence="11">
        <dbReference type="Rhea" id="RHEA:22642"/>
    </physiologicalReaction>
</comment>
<dbReference type="InterPro" id="IPR057326">
    <property type="entry name" value="KR_dom"/>
</dbReference>
<dbReference type="SUPFAM" id="SSF51735">
    <property type="entry name" value="NAD(P)-binding Rossmann-fold domains"/>
    <property type="match status" value="1"/>
</dbReference>
<evidence type="ECO:0000256" key="11">
    <source>
        <dbReference type="ARBA" id="ARBA00048930"/>
    </source>
</evidence>
<protein>
    <recommendedName>
        <fullName evidence="9">3-dehydrosphinganine reductase</fullName>
        <ecNumber evidence="9">1.1.1.102</ecNumber>
    </recommendedName>
</protein>
<keyword evidence="5" id="KW-0521">NADP</keyword>
<dbReference type="SMART" id="SM00822">
    <property type="entry name" value="PKS_KR"/>
    <property type="match status" value="1"/>
</dbReference>
<dbReference type="Gene3D" id="3.40.50.720">
    <property type="entry name" value="NAD(P)-binding Rossmann-like Domain"/>
    <property type="match status" value="1"/>
</dbReference>
<evidence type="ECO:0000256" key="2">
    <source>
        <dbReference type="ARBA" id="ARBA00004760"/>
    </source>
</evidence>
<accession>A0ABR0KMT3</accession>
<keyword evidence="15" id="KW-1185">Reference proteome</keyword>
<feature type="transmembrane region" description="Helical" evidence="12">
    <location>
        <begin position="244"/>
        <end position="262"/>
    </location>
</feature>
<dbReference type="Pfam" id="PF00106">
    <property type="entry name" value="adh_short"/>
    <property type="match status" value="1"/>
</dbReference>
<keyword evidence="8" id="KW-0443">Lipid metabolism</keyword>